<dbReference type="GO" id="GO:0006412">
    <property type="term" value="P:translation"/>
    <property type="evidence" value="ECO:0007669"/>
    <property type="project" value="InterPro"/>
</dbReference>
<comment type="similarity">
    <text evidence="1 4">Belongs to the universal ribosomal protein uS13 family.</text>
</comment>
<protein>
    <submittedName>
        <fullName evidence="6">30S ribosomal protein S13</fullName>
    </submittedName>
</protein>
<gene>
    <name evidence="6" type="primary">rps13</name>
</gene>
<dbReference type="GO" id="GO:0015935">
    <property type="term" value="C:small ribosomal subunit"/>
    <property type="evidence" value="ECO:0007669"/>
    <property type="project" value="TreeGrafter"/>
</dbReference>
<geneLocation type="mitochondrion" evidence="6"/>
<evidence type="ECO:0000256" key="2">
    <source>
        <dbReference type="ARBA" id="ARBA00022980"/>
    </source>
</evidence>
<dbReference type="GO" id="GO:0005739">
    <property type="term" value="C:mitochondrion"/>
    <property type="evidence" value="ECO:0007669"/>
    <property type="project" value="TreeGrafter"/>
</dbReference>
<feature type="region of interest" description="Disordered" evidence="5">
    <location>
        <begin position="93"/>
        <end position="116"/>
    </location>
</feature>
<accession>A0A679EJR4</accession>
<dbReference type="GO" id="GO:0003723">
    <property type="term" value="F:RNA binding"/>
    <property type="evidence" value="ECO:0007669"/>
    <property type="project" value="InterPro"/>
</dbReference>
<evidence type="ECO:0000256" key="5">
    <source>
        <dbReference type="SAM" id="MobiDB-lite"/>
    </source>
</evidence>
<organism evidence="6">
    <name type="scientific">Hemiarma marina</name>
    <dbReference type="NCBI Taxonomy" id="1848298"/>
    <lineage>
        <taxon>Eukaryota</taxon>
        <taxon>Cryptophyceae</taxon>
        <taxon>Cyathomonadacea</taxon>
        <taxon>Goniomonadaceae</taxon>
    </lineage>
</organism>
<dbReference type="PROSITE" id="PS00646">
    <property type="entry name" value="RIBOSOMAL_S13_1"/>
    <property type="match status" value="1"/>
</dbReference>
<feature type="compositionally biased region" description="Basic residues" evidence="5">
    <location>
        <begin position="107"/>
        <end position="116"/>
    </location>
</feature>
<evidence type="ECO:0000256" key="4">
    <source>
        <dbReference type="RuleBase" id="RU003830"/>
    </source>
</evidence>
<dbReference type="PIRSF" id="PIRSF002134">
    <property type="entry name" value="Ribosomal_S13"/>
    <property type="match status" value="1"/>
</dbReference>
<dbReference type="InterPro" id="IPR027437">
    <property type="entry name" value="Rbsml_uS13_C"/>
</dbReference>
<dbReference type="Gene3D" id="4.10.910.10">
    <property type="entry name" value="30s ribosomal protein s13, domain 2"/>
    <property type="match status" value="1"/>
</dbReference>
<dbReference type="InterPro" id="IPR010979">
    <property type="entry name" value="Ribosomal_uS13-like_H2TH"/>
</dbReference>
<dbReference type="PROSITE" id="PS50159">
    <property type="entry name" value="RIBOSOMAL_S13_2"/>
    <property type="match status" value="1"/>
</dbReference>
<dbReference type="PANTHER" id="PTHR10871">
    <property type="entry name" value="30S RIBOSOMAL PROTEIN S13/40S RIBOSOMAL PROTEIN S18"/>
    <property type="match status" value="1"/>
</dbReference>
<keyword evidence="3 4" id="KW-0687">Ribonucleoprotein</keyword>
<dbReference type="AlphaFoldDB" id="A0A679EJR4"/>
<dbReference type="EMBL" id="LC515367">
    <property type="protein sequence ID" value="BBQ05352.1"/>
    <property type="molecule type" value="Genomic_DNA"/>
</dbReference>
<name>A0A679EJR4_9CRYP</name>
<keyword evidence="2 4" id="KW-0689">Ribosomal protein</keyword>
<dbReference type="InterPro" id="IPR001892">
    <property type="entry name" value="Ribosomal_uS13"/>
</dbReference>
<evidence type="ECO:0000256" key="3">
    <source>
        <dbReference type="ARBA" id="ARBA00023274"/>
    </source>
</evidence>
<dbReference type="Gene3D" id="1.10.8.50">
    <property type="match status" value="1"/>
</dbReference>
<evidence type="ECO:0000313" key="6">
    <source>
        <dbReference type="EMBL" id="BBQ05352.1"/>
    </source>
</evidence>
<dbReference type="PANTHER" id="PTHR10871:SF1">
    <property type="entry name" value="SMALL RIBOSOMAL SUBUNIT PROTEIN US13M"/>
    <property type="match status" value="1"/>
</dbReference>
<evidence type="ECO:0000256" key="1">
    <source>
        <dbReference type="ARBA" id="ARBA00008080"/>
    </source>
</evidence>
<dbReference type="InterPro" id="IPR018269">
    <property type="entry name" value="Ribosomal_uS13_CS"/>
</dbReference>
<reference evidence="6" key="1">
    <citation type="submission" date="2019-12" db="EMBL/GenBank/DDBJ databases">
        <title>Mitochondrial genomes of Hemiarma marina and Leucocryptos marina revised the evolution of cytochrome c maturation in Cryptista.</title>
        <authorList>
            <person name="Nishimura Y."/>
            <person name="Kume K."/>
            <person name="Sonehara K."/>
            <person name="Tanifuji G."/>
            <person name="Shiratori T."/>
            <person name="Ishida K."/>
            <person name="Hashimoto T."/>
            <person name="Inagaki Y."/>
            <person name="Ohkuma M."/>
        </authorList>
    </citation>
    <scope>NUCLEOTIDE SEQUENCE</scope>
    <source>
        <strain evidence="6">SRT149</strain>
    </source>
</reference>
<sequence length="116" mass="13195">MARFFDVEIADGTKVYRGLQKILGVGPWEASCACQTLGIGEDIQIRQLTPEEWQSLSDWVGKHGLVEKERRAAVREAIGVQIRCGSYRGTRHSMGYPVRGQRTHTNASRRRALRRR</sequence>
<dbReference type="Pfam" id="PF00416">
    <property type="entry name" value="Ribosomal_S13"/>
    <property type="match status" value="1"/>
</dbReference>
<proteinExistence type="inferred from homology"/>
<dbReference type="GO" id="GO:0003735">
    <property type="term" value="F:structural constituent of ribosome"/>
    <property type="evidence" value="ECO:0007669"/>
    <property type="project" value="InterPro"/>
</dbReference>
<keyword evidence="6" id="KW-0496">Mitochondrion</keyword>
<dbReference type="SUPFAM" id="SSF46946">
    <property type="entry name" value="S13-like H2TH domain"/>
    <property type="match status" value="1"/>
</dbReference>